<feature type="compositionally biased region" description="Polar residues" evidence="1">
    <location>
        <begin position="116"/>
        <end position="129"/>
    </location>
</feature>
<dbReference type="KEGG" id="ole:K0B96_15190"/>
<keyword evidence="2" id="KW-1133">Transmembrane helix</keyword>
<gene>
    <name evidence="3" type="ORF">K0B96_15190</name>
</gene>
<evidence type="ECO:0000256" key="1">
    <source>
        <dbReference type="SAM" id="MobiDB-lite"/>
    </source>
</evidence>
<dbReference type="RefSeq" id="WP_220161732.1">
    <property type="nucleotide sequence ID" value="NZ_CP080507.1"/>
</dbReference>
<name>A0A8F9TUP7_9BACT</name>
<keyword evidence="2" id="KW-0812">Transmembrane</keyword>
<evidence type="ECO:0000256" key="2">
    <source>
        <dbReference type="SAM" id="Phobius"/>
    </source>
</evidence>
<dbReference type="EMBL" id="CP080507">
    <property type="protein sequence ID" value="QYM78628.1"/>
    <property type="molecule type" value="Genomic_DNA"/>
</dbReference>
<dbReference type="Proteomes" id="UP000825051">
    <property type="component" value="Chromosome"/>
</dbReference>
<feature type="region of interest" description="Disordered" evidence="1">
    <location>
        <begin position="1"/>
        <end position="46"/>
    </location>
</feature>
<proteinExistence type="predicted"/>
<keyword evidence="2" id="KW-0472">Membrane</keyword>
<sequence>MALPSVPAEADASGGETLPEKAGAPVPHLRAPEGVDIPEPEVPMATRRERDRLRSVRRKLNVLVGVLAIVVIAGGIYFAVPYFQESPVLVEPNAAPKGANAFHSPLAPKVVGPAPSENTRTKSPMTAQGQAVERARQTADAQAGRRQDVGAAGADVPVAKDRTAEFDAALPTGGPRPATPGQTEAVTHFQVAPGVTATTSSLVETSHASPEFSSWVANAQISGVFQGQPARALLNGHMVRAGEVVDLRLGITFESVDARQKVLLFRDRSGATVQRKY</sequence>
<reference evidence="3" key="1">
    <citation type="submission" date="2021-08" db="EMBL/GenBank/DDBJ databases">
        <title>Genome of a novel bacterium of the phylum Verrucomicrobia, Oleiharenicola sp. KSB-15.</title>
        <authorList>
            <person name="Chung J.-H."/>
            <person name="Ahn J.-H."/>
            <person name="Yoon Y."/>
            <person name="Kim D.-Y."/>
            <person name="An S.-H."/>
            <person name="Park I."/>
            <person name="Yeon J."/>
        </authorList>
    </citation>
    <scope>NUCLEOTIDE SEQUENCE</scope>
    <source>
        <strain evidence="3">KSB-15</strain>
    </source>
</reference>
<protein>
    <submittedName>
        <fullName evidence="3">Uncharacterized protein</fullName>
    </submittedName>
</protein>
<accession>A0A8F9TUP7</accession>
<feature type="compositionally biased region" description="Basic and acidic residues" evidence="1">
    <location>
        <begin position="133"/>
        <end position="148"/>
    </location>
</feature>
<feature type="transmembrane region" description="Helical" evidence="2">
    <location>
        <begin position="60"/>
        <end position="80"/>
    </location>
</feature>
<keyword evidence="4" id="KW-1185">Reference proteome</keyword>
<feature type="region of interest" description="Disordered" evidence="1">
    <location>
        <begin position="110"/>
        <end position="157"/>
    </location>
</feature>
<organism evidence="3 4">
    <name type="scientific">Horticoccus luteus</name>
    <dbReference type="NCBI Taxonomy" id="2862869"/>
    <lineage>
        <taxon>Bacteria</taxon>
        <taxon>Pseudomonadati</taxon>
        <taxon>Verrucomicrobiota</taxon>
        <taxon>Opitutia</taxon>
        <taxon>Opitutales</taxon>
        <taxon>Opitutaceae</taxon>
        <taxon>Horticoccus</taxon>
    </lineage>
</organism>
<evidence type="ECO:0000313" key="4">
    <source>
        <dbReference type="Proteomes" id="UP000825051"/>
    </source>
</evidence>
<evidence type="ECO:0000313" key="3">
    <source>
        <dbReference type="EMBL" id="QYM78628.1"/>
    </source>
</evidence>
<dbReference type="AlphaFoldDB" id="A0A8F9TUP7"/>